<evidence type="ECO:0000313" key="3">
    <source>
        <dbReference type="Proteomes" id="UP000562929"/>
    </source>
</evidence>
<reference evidence="2 3" key="1">
    <citation type="journal article" date="2020" name="G3 (Bethesda)">
        <title>Genetic Underpinnings of Host Manipulation by Ophiocordyceps as Revealed by Comparative Transcriptomics.</title>
        <authorList>
            <person name="Will I."/>
            <person name="Das B."/>
            <person name="Trinh T."/>
            <person name="Brachmann A."/>
            <person name="Ohm R.A."/>
            <person name="de Bekker C."/>
        </authorList>
    </citation>
    <scope>NUCLEOTIDE SEQUENCE [LARGE SCALE GENOMIC DNA]</scope>
    <source>
        <strain evidence="2 3">EC05</strain>
    </source>
</reference>
<dbReference type="SUPFAM" id="SSF47954">
    <property type="entry name" value="Cyclin-like"/>
    <property type="match status" value="1"/>
</dbReference>
<feature type="region of interest" description="Disordered" evidence="1">
    <location>
        <begin position="1"/>
        <end position="40"/>
    </location>
</feature>
<evidence type="ECO:0000256" key="1">
    <source>
        <dbReference type="SAM" id="MobiDB-lite"/>
    </source>
</evidence>
<keyword evidence="3" id="KW-1185">Reference proteome</keyword>
<feature type="compositionally biased region" description="Pro residues" evidence="1">
    <location>
        <begin position="22"/>
        <end position="38"/>
    </location>
</feature>
<dbReference type="Proteomes" id="UP000562929">
    <property type="component" value="Unassembled WGS sequence"/>
</dbReference>
<sequence>MRRSRGGFSSEAQQSTSSTSSPQPPPSSPPPPPRPIHPLPLNAPLETIALAVCILDSLDARFGRTWRLTCPLQPPPTTTPHIDAIRPELIILAALVLAAKFTVESHRQTRFYCKRWGAGLWSHAQLNATERCIVEALDYRIMPLWKEDCLADALVDMQLAAGVDRLREPSPPASVAW</sequence>
<dbReference type="AlphaFoldDB" id="A0A8H4Q5W8"/>
<comment type="caution">
    <text evidence="2">The sequence shown here is derived from an EMBL/GenBank/DDBJ whole genome shotgun (WGS) entry which is preliminary data.</text>
</comment>
<evidence type="ECO:0000313" key="2">
    <source>
        <dbReference type="EMBL" id="KAF4587223.1"/>
    </source>
</evidence>
<protein>
    <submittedName>
        <fullName evidence="2">Cyclin protein</fullName>
    </submittedName>
</protein>
<gene>
    <name evidence="2" type="ORF">GQ602_003916</name>
</gene>
<dbReference type="OrthoDB" id="3877279at2759"/>
<organism evidence="2 3">
    <name type="scientific">Ophiocordyceps camponoti-floridani</name>
    <dbReference type="NCBI Taxonomy" id="2030778"/>
    <lineage>
        <taxon>Eukaryota</taxon>
        <taxon>Fungi</taxon>
        <taxon>Dikarya</taxon>
        <taxon>Ascomycota</taxon>
        <taxon>Pezizomycotina</taxon>
        <taxon>Sordariomycetes</taxon>
        <taxon>Hypocreomycetidae</taxon>
        <taxon>Hypocreales</taxon>
        <taxon>Ophiocordycipitaceae</taxon>
        <taxon>Ophiocordyceps</taxon>
    </lineage>
</organism>
<proteinExistence type="predicted"/>
<accession>A0A8H4Q5W8</accession>
<name>A0A8H4Q5W8_9HYPO</name>
<dbReference type="InterPro" id="IPR036915">
    <property type="entry name" value="Cyclin-like_sf"/>
</dbReference>
<dbReference type="EMBL" id="JAACLJ010000004">
    <property type="protein sequence ID" value="KAF4587223.1"/>
    <property type="molecule type" value="Genomic_DNA"/>
</dbReference>